<protein>
    <submittedName>
        <fullName evidence="1">Uncharacterized protein</fullName>
    </submittedName>
</protein>
<dbReference type="EMBL" id="GBXM01016749">
    <property type="protein sequence ID" value="JAH91828.1"/>
    <property type="molecule type" value="Transcribed_RNA"/>
</dbReference>
<proteinExistence type="predicted"/>
<organism evidence="1">
    <name type="scientific">Anguilla anguilla</name>
    <name type="common">European freshwater eel</name>
    <name type="synonym">Muraena anguilla</name>
    <dbReference type="NCBI Taxonomy" id="7936"/>
    <lineage>
        <taxon>Eukaryota</taxon>
        <taxon>Metazoa</taxon>
        <taxon>Chordata</taxon>
        <taxon>Craniata</taxon>
        <taxon>Vertebrata</taxon>
        <taxon>Euteleostomi</taxon>
        <taxon>Actinopterygii</taxon>
        <taxon>Neopterygii</taxon>
        <taxon>Teleostei</taxon>
        <taxon>Anguilliformes</taxon>
        <taxon>Anguillidae</taxon>
        <taxon>Anguilla</taxon>
    </lineage>
</organism>
<dbReference type="AlphaFoldDB" id="A0A0E9WQV1"/>
<accession>A0A0E9WQV1</accession>
<sequence>MRCSYCNPRADHLDILQHGDGSKLKQSLRCVLVFCKKGTAGMMASSLENEIIGQIHLRQTT</sequence>
<reference evidence="1" key="2">
    <citation type="journal article" date="2015" name="Fish Shellfish Immunol.">
        <title>Early steps in the European eel (Anguilla anguilla)-Vibrio vulnificus interaction in the gills: Role of the RtxA13 toxin.</title>
        <authorList>
            <person name="Callol A."/>
            <person name="Pajuelo D."/>
            <person name="Ebbesson L."/>
            <person name="Teles M."/>
            <person name="MacKenzie S."/>
            <person name="Amaro C."/>
        </authorList>
    </citation>
    <scope>NUCLEOTIDE SEQUENCE</scope>
</reference>
<evidence type="ECO:0000313" key="1">
    <source>
        <dbReference type="EMBL" id="JAH91828.1"/>
    </source>
</evidence>
<reference evidence="1" key="1">
    <citation type="submission" date="2014-11" db="EMBL/GenBank/DDBJ databases">
        <authorList>
            <person name="Amaro Gonzalez C."/>
        </authorList>
    </citation>
    <scope>NUCLEOTIDE SEQUENCE</scope>
</reference>
<name>A0A0E9WQV1_ANGAN</name>